<dbReference type="Proteomes" id="UP000824366">
    <property type="component" value="Chromosome"/>
</dbReference>
<dbReference type="RefSeq" id="WP_223909061.1">
    <property type="nucleotide sequence ID" value="NZ_AP024238.1"/>
</dbReference>
<protein>
    <recommendedName>
        <fullName evidence="1">Hemerythrin-like domain-containing protein</fullName>
    </recommendedName>
</protein>
<accession>A0ABM7MIM8</accession>
<feature type="domain" description="Hemerythrin-like" evidence="1">
    <location>
        <begin position="21"/>
        <end position="147"/>
    </location>
</feature>
<evidence type="ECO:0000313" key="2">
    <source>
        <dbReference type="EMBL" id="BCO26068.1"/>
    </source>
</evidence>
<name>A0ABM7MIM8_9BURK</name>
<dbReference type="Pfam" id="PF01814">
    <property type="entry name" value="Hemerythrin"/>
    <property type="match status" value="1"/>
</dbReference>
<dbReference type="Gene3D" id="1.20.120.520">
    <property type="entry name" value="nmb1532 protein domain like"/>
    <property type="match status" value="1"/>
</dbReference>
<evidence type="ECO:0000259" key="1">
    <source>
        <dbReference type="Pfam" id="PF01814"/>
    </source>
</evidence>
<proteinExistence type="predicted"/>
<reference evidence="2 3" key="1">
    <citation type="journal article" date="2021" name="Microbiol. Spectr.">
        <title>A Single Bacterium Capable of Oxidation and Reduction of Iron at Circumneutral pH.</title>
        <authorList>
            <person name="Kato S."/>
            <person name="Ohkuma M."/>
        </authorList>
    </citation>
    <scope>NUCLEOTIDE SEQUENCE [LARGE SCALE GENOMIC DNA]</scope>
    <source>
        <strain evidence="2 3">MIZ03</strain>
    </source>
</reference>
<gene>
    <name evidence="2" type="ORF">MIZ03_0948</name>
</gene>
<sequence>MKFDSREIQAVAATHPSRFDLYADIHKAMRALMSDTLLAVGRMDPDDTAELGSVSGRVLELLDFCAAHVRHENEFVHPAIEARAPGASAALAHEHESHVQDITHLQATVANLCRLSGGQEAASTARALYRELALFVGQNFTHMHLEETAHNTILWARYTDAELLELHTRLVSSIAPADMMYTLRWMVPAQNPAERTALLSDMQAHAPAPVLEAALAQVRPFLSDPDWAKLARSLGLAPVAGLVTA</sequence>
<keyword evidence="3" id="KW-1185">Reference proteome</keyword>
<organism evidence="2 3">
    <name type="scientific">Rhodoferax lithotrophicus</name>
    <dbReference type="NCBI Taxonomy" id="2798804"/>
    <lineage>
        <taxon>Bacteria</taxon>
        <taxon>Pseudomonadati</taxon>
        <taxon>Pseudomonadota</taxon>
        <taxon>Betaproteobacteria</taxon>
        <taxon>Burkholderiales</taxon>
        <taxon>Comamonadaceae</taxon>
        <taxon>Rhodoferax</taxon>
    </lineage>
</organism>
<evidence type="ECO:0000313" key="3">
    <source>
        <dbReference type="Proteomes" id="UP000824366"/>
    </source>
</evidence>
<dbReference type="InterPro" id="IPR012312">
    <property type="entry name" value="Hemerythrin-like"/>
</dbReference>
<dbReference type="EMBL" id="AP024238">
    <property type="protein sequence ID" value="BCO26068.1"/>
    <property type="molecule type" value="Genomic_DNA"/>
</dbReference>
<dbReference type="InterPro" id="IPR045808">
    <property type="entry name" value="Hr_FBXL5"/>
</dbReference>
<dbReference type="CDD" id="cd12109">
    <property type="entry name" value="Hr_FBXL5"/>
    <property type="match status" value="1"/>
</dbReference>